<dbReference type="EMBL" id="GU071105">
    <property type="protein sequence ID" value="ADO99141.1"/>
    <property type="molecule type" value="Genomic_DNA"/>
</dbReference>
<protein>
    <submittedName>
        <fullName evidence="1">Uncharacterized protein</fullName>
    </submittedName>
</protein>
<reference evidence="1 2" key="1">
    <citation type="journal article" date="2010" name="Environ. Microbiol.">
        <title>Genomic analysis of oceanic cyanobacterial myoviruses compared with T4-like myoviruses from diverse hosts and environments.</title>
        <authorList>
            <person name="Sullivan M.B."/>
            <person name="Huang K.H."/>
            <person name="Ignacio-Espinoza J.C."/>
            <person name="Berlin A.M."/>
            <person name="Kelly L."/>
            <person name="Weigele P.R."/>
            <person name="DeFrancesco A.S."/>
            <person name="Kern S.E."/>
            <person name="Thompson L.R."/>
            <person name="Young S."/>
            <person name="Yandava C."/>
            <person name="Fu R."/>
            <person name="Krastins B."/>
            <person name="Chase M."/>
            <person name="Sarracino D."/>
            <person name="Osburne M.S."/>
            <person name="Henn M.R."/>
            <person name="Chisholm S.W."/>
        </authorList>
    </citation>
    <scope>NUCLEOTIDE SEQUENCE [LARGE SCALE GENOMIC DNA]</scope>
    <source>
        <strain evidence="1">Syn1</strain>
    </source>
</reference>
<dbReference type="GeneID" id="10328932"/>
<proteinExistence type="predicted"/>
<dbReference type="OrthoDB" id="12705at10239"/>
<organism evidence="1 2">
    <name type="scientific">Prochlorococcus phage Syn1</name>
    <dbReference type="NCBI Taxonomy" id="444861"/>
    <lineage>
        <taxon>Viruses</taxon>
        <taxon>Duplodnaviria</taxon>
        <taxon>Heunggongvirae</taxon>
        <taxon>Uroviricota</taxon>
        <taxon>Caudoviricetes</taxon>
        <taxon>Pantevenvirales</taxon>
        <taxon>Kyanoviridae</taxon>
        <taxon>Vellamovirus</taxon>
        <taxon>Vellamovirus syn1</taxon>
    </lineage>
</organism>
<dbReference type="KEGG" id="vg:10328932"/>
<dbReference type="Proteomes" id="UP000006534">
    <property type="component" value="Segment"/>
</dbReference>
<sequence>MVYQDGTSMTSSTPIIRKPLLQLDLINNTILQAPNSATLLSDFNTASLQTQEFEEELKTKFLELIGSFWHTEEDTLDFFSFYNDGTYMAQRKRQKYDFKSESLYWQEYQFKSSSQEQATQVYNTALALFAVAAKRKTDVALKNTEALDKEINFFESKWIKRTREKQLMLSASDWRVLPDVDDSYEGEKAMWIAWRSKIRSIAIPTPEQYGDKLEFAQILYNQVYPIDPKNYRKLYDGVENPPAFMDPDDSDQWTNYDDDASSDFLDSRMINRLMYAKQRASGSKRVKQEVLDIIKLMQVESIYPDFDSSQFILDD</sequence>
<dbReference type="RefSeq" id="YP_004324411.1">
    <property type="nucleotide sequence ID" value="NC_015288.1"/>
</dbReference>
<name>E3SPC5_9CAUD</name>
<keyword evidence="2" id="KW-1185">Reference proteome</keyword>
<evidence type="ECO:0000313" key="2">
    <source>
        <dbReference type="Proteomes" id="UP000006534"/>
    </source>
</evidence>
<accession>E3SPC5</accession>
<evidence type="ECO:0000313" key="1">
    <source>
        <dbReference type="EMBL" id="ADO99141.1"/>
    </source>
</evidence>
<gene>
    <name evidence="1" type="ORF">Syn1_040</name>
</gene>